<keyword evidence="2" id="KW-1185">Reference proteome</keyword>
<evidence type="ECO:0000313" key="1">
    <source>
        <dbReference type="EMBL" id="TKC15045.1"/>
    </source>
</evidence>
<dbReference type="EMBL" id="SWBM01000006">
    <property type="protein sequence ID" value="TKC15045.1"/>
    <property type="molecule type" value="Genomic_DNA"/>
</dbReference>
<dbReference type="RefSeq" id="WP_136833180.1">
    <property type="nucleotide sequence ID" value="NZ_SWBM01000006.1"/>
</dbReference>
<reference evidence="1 2" key="1">
    <citation type="journal article" date="2011" name="J. Microbiol.">
        <title>Bacillus kyonggiensis sp. nov., isolated from soil of a lettuce field.</title>
        <authorList>
            <person name="Dong K."/>
            <person name="Lee S."/>
        </authorList>
    </citation>
    <scope>NUCLEOTIDE SEQUENCE [LARGE SCALE GENOMIC DNA]</scope>
    <source>
        <strain evidence="1 2">NB22</strain>
    </source>
</reference>
<protein>
    <submittedName>
        <fullName evidence="1">Uncharacterized protein</fullName>
    </submittedName>
</protein>
<accession>A0A4U1CYC3</accession>
<organism evidence="1 2">
    <name type="scientific">Robertmurraya kyonggiensis</name>
    <dbReference type="NCBI Taxonomy" id="1037680"/>
    <lineage>
        <taxon>Bacteria</taxon>
        <taxon>Bacillati</taxon>
        <taxon>Bacillota</taxon>
        <taxon>Bacilli</taxon>
        <taxon>Bacillales</taxon>
        <taxon>Bacillaceae</taxon>
        <taxon>Robertmurraya</taxon>
    </lineage>
</organism>
<name>A0A4U1CYC3_9BACI</name>
<dbReference type="Proteomes" id="UP000307756">
    <property type="component" value="Unassembled WGS sequence"/>
</dbReference>
<dbReference type="OrthoDB" id="2886179at2"/>
<dbReference type="AlphaFoldDB" id="A0A4U1CYC3"/>
<evidence type="ECO:0000313" key="2">
    <source>
        <dbReference type="Proteomes" id="UP000307756"/>
    </source>
</evidence>
<sequence>MSVRNVVPIQINIKADNVVSYEEGLTFLQNHDVVKELGFKYLTSVNDCVEMLDLTRATFERNILENEIVGIGVRHLHVTGVNFPRTRIYIEANDLIQYLIDYCSLTYWKKEKVTGDEYRLNKLMSDQINNEDIEYLARALMDRRFKSNKQLEVEYKRTRPIVSRLSNIIDSISFSFPGSQRQLKRMVLSPTDSNEQMEAYFTNYKSYENKIVKVD</sequence>
<comment type="caution">
    <text evidence="1">The sequence shown here is derived from an EMBL/GenBank/DDBJ whole genome shotgun (WGS) entry which is preliminary data.</text>
</comment>
<gene>
    <name evidence="1" type="ORF">FA727_19305</name>
</gene>
<proteinExistence type="predicted"/>